<dbReference type="GO" id="GO:0046872">
    <property type="term" value="F:metal ion binding"/>
    <property type="evidence" value="ECO:0007669"/>
    <property type="project" value="UniProtKB-KW"/>
</dbReference>
<dbReference type="InterPro" id="IPR039261">
    <property type="entry name" value="FNR_nucleotide-bd"/>
</dbReference>
<dbReference type="InterPro" id="IPR012165">
    <property type="entry name" value="Cyt_c3_hydrogenase_gsu"/>
</dbReference>
<organism evidence="3 4">
    <name type="scientific">Thermosipho atlanticus DSM 15807</name>
    <dbReference type="NCBI Taxonomy" id="1123380"/>
    <lineage>
        <taxon>Bacteria</taxon>
        <taxon>Thermotogati</taxon>
        <taxon>Thermotogota</taxon>
        <taxon>Thermotogae</taxon>
        <taxon>Thermotogales</taxon>
        <taxon>Fervidobacteriaceae</taxon>
        <taxon>Thermosipho</taxon>
    </lineage>
</organism>
<dbReference type="GO" id="GO:0051537">
    <property type="term" value="F:2 iron, 2 sulfur cluster binding"/>
    <property type="evidence" value="ECO:0007669"/>
    <property type="project" value="UniProtKB-KW"/>
</dbReference>
<dbReference type="InterPro" id="IPR017927">
    <property type="entry name" value="FAD-bd_FR_type"/>
</dbReference>
<dbReference type="InterPro" id="IPR050353">
    <property type="entry name" value="PyrK_electron_transfer"/>
</dbReference>
<dbReference type="GO" id="GO:0006221">
    <property type="term" value="P:pyrimidine nucleotide biosynthetic process"/>
    <property type="evidence" value="ECO:0007669"/>
    <property type="project" value="InterPro"/>
</dbReference>
<dbReference type="GO" id="GO:0050660">
    <property type="term" value="F:flavin adenine dinucleotide binding"/>
    <property type="evidence" value="ECO:0007669"/>
    <property type="project" value="InterPro"/>
</dbReference>
<dbReference type="RefSeq" id="WP_073073971.1">
    <property type="nucleotide sequence ID" value="NZ_FQXN01000008.1"/>
</dbReference>
<feature type="binding site" evidence="1">
    <location>
        <position position="236"/>
    </location>
    <ligand>
        <name>[2Fe-2S] cluster</name>
        <dbReference type="ChEBI" id="CHEBI:190135"/>
    </ligand>
</feature>
<dbReference type="EMBL" id="FQXN01000008">
    <property type="protein sequence ID" value="SHH58095.1"/>
    <property type="molecule type" value="Genomic_DNA"/>
</dbReference>
<feature type="binding site" evidence="1">
    <location>
        <position position="224"/>
    </location>
    <ligand>
        <name>[2Fe-2S] cluster</name>
        <dbReference type="ChEBI" id="CHEBI:190135"/>
    </ligand>
</feature>
<gene>
    <name evidence="3" type="ORF">SAMN02745199_1626</name>
</gene>
<dbReference type="Gene3D" id="3.40.50.80">
    <property type="entry name" value="Nucleotide-binding domain of ferredoxin-NADP reductase (FNR) module"/>
    <property type="match status" value="1"/>
</dbReference>
<dbReference type="SUPFAM" id="SSF63380">
    <property type="entry name" value="Riboflavin synthase domain-like"/>
    <property type="match status" value="1"/>
</dbReference>
<evidence type="ECO:0000259" key="2">
    <source>
        <dbReference type="PROSITE" id="PS51384"/>
    </source>
</evidence>
<keyword evidence="1" id="KW-0408">Iron</keyword>
<dbReference type="Proteomes" id="UP000242592">
    <property type="component" value="Unassembled WGS sequence"/>
</dbReference>
<name>A0A1M5U4S8_9BACT</name>
<dbReference type="SUPFAM" id="SSF52343">
    <property type="entry name" value="Ferredoxin reductase-like, C-terminal NADP-linked domain"/>
    <property type="match status" value="1"/>
</dbReference>
<dbReference type="PROSITE" id="PS51384">
    <property type="entry name" value="FAD_FR"/>
    <property type="match status" value="1"/>
</dbReference>
<reference evidence="4" key="1">
    <citation type="submission" date="2016-11" db="EMBL/GenBank/DDBJ databases">
        <authorList>
            <person name="Varghese N."/>
            <person name="Submissions S."/>
        </authorList>
    </citation>
    <scope>NUCLEOTIDE SEQUENCE [LARGE SCALE GENOMIC DNA]</scope>
    <source>
        <strain evidence="4">DSM 15807</strain>
    </source>
</reference>
<evidence type="ECO:0000256" key="1">
    <source>
        <dbReference type="PIRSR" id="PIRSR006816-2"/>
    </source>
</evidence>
<dbReference type="PANTHER" id="PTHR43513:SF3">
    <property type="entry name" value="DIHYDROOROTATE DEHYDROGENASE B (NAD(+)), ELECTRON TRANSFER SUBUNIT-RELATED"/>
    <property type="match status" value="1"/>
</dbReference>
<dbReference type="STRING" id="1123380.SAMN02745199_1626"/>
<feature type="binding site" evidence="1">
    <location>
        <position position="221"/>
    </location>
    <ligand>
        <name>[2Fe-2S] cluster</name>
        <dbReference type="ChEBI" id="CHEBI:190135"/>
    </ligand>
</feature>
<accession>A0A1M5U4S8</accession>
<dbReference type="InterPro" id="IPR019480">
    <property type="entry name" value="Dihydroorotate_DH_Fe-S-bd"/>
</dbReference>
<sequence length="280" mass="31931">MKLSNKITRKEKLAYGIHMLWIENELVAKNAKAGQFVIFRIYENGERIPITIAGTKNNEFRVIVKAVGKSTYELCRLREGDYIQDVVGPLGQPSEIRKYGNVLVVGGGVGIATIIPIVNELKKHNNKVDVILAARNKNYFILEEEFHEVDNLYFVTDDGSRGFKGFAHEMMEKLLKEKNYDVAWAIGPSLMMKACSDISRKYNLKIWVSLNAIMVDGTGMCGGCRVKINDELKYTCVDGPEFDGRFVDWESFNTRLTQYKEEEKLALKKYLEKVGDPIWL</sequence>
<dbReference type="PIRSF" id="PIRSF006816">
    <property type="entry name" value="Cyc3_hyd_g"/>
    <property type="match status" value="1"/>
</dbReference>
<dbReference type="CDD" id="cd06219">
    <property type="entry name" value="DHOD_e_trans_like1"/>
    <property type="match status" value="1"/>
</dbReference>
<dbReference type="Pfam" id="PF10418">
    <property type="entry name" value="DHODB_Fe-S_bind"/>
    <property type="match status" value="1"/>
</dbReference>
<proteinExistence type="predicted"/>
<dbReference type="Gene3D" id="2.40.30.10">
    <property type="entry name" value="Translation factors"/>
    <property type="match status" value="1"/>
</dbReference>
<keyword evidence="1" id="KW-0411">Iron-sulfur</keyword>
<dbReference type="GO" id="GO:0016491">
    <property type="term" value="F:oxidoreductase activity"/>
    <property type="evidence" value="ECO:0007669"/>
    <property type="project" value="InterPro"/>
</dbReference>
<protein>
    <submittedName>
        <fullName evidence="3">Sulfide dehydrogenase (Flavoprotein) subunit SudB</fullName>
    </submittedName>
</protein>
<dbReference type="PANTHER" id="PTHR43513">
    <property type="entry name" value="DIHYDROOROTATE DEHYDROGENASE B (NAD(+)), ELECTRON TRANSFER SUBUNIT"/>
    <property type="match status" value="1"/>
</dbReference>
<dbReference type="NCBIfam" id="NF004862">
    <property type="entry name" value="PRK06222.1"/>
    <property type="match status" value="1"/>
</dbReference>
<keyword evidence="1" id="KW-0001">2Fe-2S</keyword>
<feature type="domain" description="FAD-binding FR-type" evidence="2">
    <location>
        <begin position="1"/>
        <end position="96"/>
    </location>
</feature>
<dbReference type="AlphaFoldDB" id="A0A1M5U4S8"/>
<keyword evidence="1" id="KW-0479">Metal-binding</keyword>
<comment type="cofactor">
    <cofactor evidence="1">
        <name>[2Fe-2S] cluster</name>
        <dbReference type="ChEBI" id="CHEBI:190135"/>
    </cofactor>
    <text evidence="1">Binds 1 [2Fe-2S] cluster per subunit.</text>
</comment>
<dbReference type="InterPro" id="IPR017938">
    <property type="entry name" value="Riboflavin_synthase-like_b-brl"/>
</dbReference>
<evidence type="ECO:0000313" key="3">
    <source>
        <dbReference type="EMBL" id="SHH58095.1"/>
    </source>
</evidence>
<evidence type="ECO:0000313" key="4">
    <source>
        <dbReference type="Proteomes" id="UP000242592"/>
    </source>
</evidence>
<keyword evidence="4" id="KW-1185">Reference proteome</keyword>